<evidence type="ECO:0000313" key="1">
    <source>
        <dbReference type="EMBL" id="CAD8339674.1"/>
    </source>
</evidence>
<dbReference type="AlphaFoldDB" id="A0A7R9ZQA1"/>
<gene>
    <name evidence="1" type="ORF">CAUS1442_LOCUS11807</name>
</gene>
<accession>A0A7R9ZQA1</accession>
<protein>
    <submittedName>
        <fullName evidence="1">Uncharacterized protein</fullName>
    </submittedName>
</protein>
<organism evidence="1">
    <name type="scientific">Craspedostauros australis</name>
    <dbReference type="NCBI Taxonomy" id="1486917"/>
    <lineage>
        <taxon>Eukaryota</taxon>
        <taxon>Sar</taxon>
        <taxon>Stramenopiles</taxon>
        <taxon>Ochrophyta</taxon>
        <taxon>Bacillariophyta</taxon>
        <taxon>Bacillariophyceae</taxon>
        <taxon>Bacillariophycidae</taxon>
        <taxon>Naviculales</taxon>
        <taxon>Naviculaceae</taxon>
        <taxon>Craspedostauros</taxon>
    </lineage>
</organism>
<sequence length="121" mass="14046">MNDDGIPSTSPDVDQLYSCPSEGATIAELVQRPAKQICWFNLEMRRHMVFDEDLPWFDNHGAHAHTGSAFAPLYNLSREKVRSADVHFNHLHHKSHNRHVDILNSYLSFQIPYWHECHITP</sequence>
<proteinExistence type="predicted"/>
<reference evidence="1" key="1">
    <citation type="submission" date="2021-01" db="EMBL/GenBank/DDBJ databases">
        <authorList>
            <person name="Corre E."/>
            <person name="Pelletier E."/>
            <person name="Niang G."/>
            <person name="Scheremetjew M."/>
            <person name="Finn R."/>
            <person name="Kale V."/>
            <person name="Holt S."/>
            <person name="Cochrane G."/>
            <person name="Meng A."/>
            <person name="Brown T."/>
            <person name="Cohen L."/>
        </authorList>
    </citation>
    <scope>NUCLEOTIDE SEQUENCE</scope>
    <source>
        <strain evidence="1">CCMP3328</strain>
    </source>
</reference>
<dbReference type="EMBL" id="HBEF01019175">
    <property type="protein sequence ID" value="CAD8339674.1"/>
    <property type="molecule type" value="Transcribed_RNA"/>
</dbReference>
<name>A0A7R9ZQA1_9STRA</name>